<keyword evidence="4" id="KW-1185">Reference proteome</keyword>
<dbReference type="Pfam" id="PF10539">
    <property type="entry name" value="Dev_Cell_Death"/>
    <property type="match status" value="1"/>
</dbReference>
<feature type="region of interest" description="Disordered" evidence="1">
    <location>
        <begin position="32"/>
        <end position="56"/>
    </location>
</feature>
<feature type="region of interest" description="Disordered" evidence="1">
    <location>
        <begin position="405"/>
        <end position="427"/>
    </location>
</feature>
<sequence>MTSGLGPDIGISNNNYLAGAALGGGGLSSYPQRRSSFQSAGSTGSQHSGADLSSSMEGMRIDGSKNIFSSQQMQAHVPSGNTSRNNIPVKYHISWSLNAKNFTITLLVPIGNKANSNTPFQKVEGSKGIDSNGKELHAFRIPLTQLVNFSNQAGSAAQQQQVAPWLDRPTLRERLNEGGKAIGLESFHIFQAIAAVEESAIRMAEWSPSQTDTVSVDVLLSEGVVSLVAKVGPHINSLNNSTRSVSSSMSQQDRDFNSYNAFGHSQSGSNFLSSSSFTGDPPASLSRSGFSEKKSQSGEFLSNQNNFDNSFSRNSGSYGAPKGSLSSFGLWDSQQGTGGGAELQSRRAFAQDAQEQQRKPSIGNNSYGNQMNQYNISSSPPLNVAPGVRPSDGNNMFVNQRPAGGDMNRVSSSNMQPPSRVRQGRPSPNMIVEPLLQMGFSPSECNAAVAAIRDVQNAEMHGIDGRSRSQSSASMGSVGNQVIGMNRSGHEVQRRASSEEYGGAVITNEGSAMMQQRDNLSSGSGQSLQSDQLSERGGEQQIIMNGSWHHEDVKQTGANQGPVWGNAGKLKLVKSSSGNQADHVPEATNAGVHENTVAPAQKLVKVLDIPPELNAFVFHCNAQTREECLERGMFGCPSGGQYGPHSKAKKGDLLFLADFSAWTVTGIFTAKSDAGLNLDKNAWNGRFPWQIKVDTRAELRTVHIDKVNEIIGLASGSKLNMLTKDQLLQLVTSKEFGPCVPPHLFKVKAVPQVSQGGHHDSSRGRHGQ</sequence>
<dbReference type="SMART" id="SM00767">
    <property type="entry name" value="DCD"/>
    <property type="match status" value="1"/>
</dbReference>
<evidence type="ECO:0000313" key="3">
    <source>
        <dbReference type="EMBL" id="GFH47322.1"/>
    </source>
</evidence>
<dbReference type="PANTHER" id="PTHR46444:SF19">
    <property type="entry name" value="OS02G0745600 PROTEIN"/>
    <property type="match status" value="1"/>
</dbReference>
<feature type="region of interest" description="Disordered" evidence="1">
    <location>
        <begin position="516"/>
        <end position="537"/>
    </location>
</feature>
<gene>
    <name evidence="3" type="ORF">CTEN210_03797</name>
</gene>
<feature type="compositionally biased region" description="Polar residues" evidence="1">
    <location>
        <begin position="324"/>
        <end position="335"/>
    </location>
</feature>
<feature type="compositionally biased region" description="Low complexity" evidence="1">
    <location>
        <begin position="468"/>
        <end position="477"/>
    </location>
</feature>
<name>A0AAD3CJP0_9STRA</name>
<evidence type="ECO:0000259" key="2">
    <source>
        <dbReference type="PROSITE" id="PS51222"/>
    </source>
</evidence>
<accession>A0AAD3CJP0</accession>
<feature type="compositionally biased region" description="Low complexity" evidence="1">
    <location>
        <begin position="520"/>
        <end position="532"/>
    </location>
</feature>
<evidence type="ECO:0000313" key="4">
    <source>
        <dbReference type="Proteomes" id="UP001054902"/>
    </source>
</evidence>
<evidence type="ECO:0000256" key="1">
    <source>
        <dbReference type="SAM" id="MobiDB-lite"/>
    </source>
</evidence>
<feature type="domain" description="DCD" evidence="2">
    <location>
        <begin position="611"/>
        <end position="739"/>
    </location>
</feature>
<organism evidence="3 4">
    <name type="scientific">Chaetoceros tenuissimus</name>
    <dbReference type="NCBI Taxonomy" id="426638"/>
    <lineage>
        <taxon>Eukaryota</taxon>
        <taxon>Sar</taxon>
        <taxon>Stramenopiles</taxon>
        <taxon>Ochrophyta</taxon>
        <taxon>Bacillariophyta</taxon>
        <taxon>Coscinodiscophyceae</taxon>
        <taxon>Chaetocerotophycidae</taxon>
        <taxon>Chaetocerotales</taxon>
        <taxon>Chaetocerotaceae</taxon>
        <taxon>Chaetoceros</taxon>
    </lineage>
</organism>
<feature type="region of interest" description="Disordered" evidence="1">
    <location>
        <begin position="462"/>
        <end position="500"/>
    </location>
</feature>
<protein>
    <recommendedName>
        <fullName evidence="2">DCD domain-containing protein</fullName>
    </recommendedName>
</protein>
<comment type="caution">
    <text evidence="3">The sequence shown here is derived from an EMBL/GenBank/DDBJ whole genome shotgun (WGS) entry which is preliminary data.</text>
</comment>
<feature type="compositionally biased region" description="Basic and acidic residues" evidence="1">
    <location>
        <begin position="488"/>
        <end position="498"/>
    </location>
</feature>
<dbReference type="InterPro" id="IPR013989">
    <property type="entry name" value="Dev_and_cell_death_domain"/>
</dbReference>
<dbReference type="EMBL" id="BLLK01000023">
    <property type="protein sequence ID" value="GFH47322.1"/>
    <property type="molecule type" value="Genomic_DNA"/>
</dbReference>
<dbReference type="AlphaFoldDB" id="A0AAD3CJP0"/>
<dbReference type="PANTHER" id="PTHR46444">
    <property type="entry name" value="DCD (DEVELOPMENT AND CELL DEATH) DOMAIN PROTEIN-RELATED"/>
    <property type="match status" value="1"/>
</dbReference>
<proteinExistence type="predicted"/>
<reference evidence="3 4" key="1">
    <citation type="journal article" date="2021" name="Sci. Rep.">
        <title>The genome of the diatom Chaetoceros tenuissimus carries an ancient integrated fragment of an extant virus.</title>
        <authorList>
            <person name="Hongo Y."/>
            <person name="Kimura K."/>
            <person name="Takaki Y."/>
            <person name="Yoshida Y."/>
            <person name="Baba S."/>
            <person name="Kobayashi G."/>
            <person name="Nagasaki K."/>
            <person name="Hano T."/>
            <person name="Tomaru Y."/>
        </authorList>
    </citation>
    <scope>NUCLEOTIDE SEQUENCE [LARGE SCALE GENOMIC DNA]</scope>
    <source>
        <strain evidence="3 4">NIES-3715</strain>
    </source>
</reference>
<feature type="compositionally biased region" description="Polar residues" evidence="1">
    <location>
        <begin position="297"/>
        <end position="317"/>
    </location>
</feature>
<dbReference type="PROSITE" id="PS51222">
    <property type="entry name" value="DCD"/>
    <property type="match status" value="1"/>
</dbReference>
<feature type="region of interest" description="Disordered" evidence="1">
    <location>
        <begin position="270"/>
        <end position="368"/>
    </location>
</feature>
<dbReference type="Proteomes" id="UP001054902">
    <property type="component" value="Unassembled WGS sequence"/>
</dbReference>